<dbReference type="SUPFAM" id="SSF51735">
    <property type="entry name" value="NAD(P)-binding Rossmann-fold domains"/>
    <property type="match status" value="1"/>
</dbReference>
<comment type="caution">
    <text evidence="5">The sequence shown here is derived from an EMBL/GenBank/DDBJ whole genome shotgun (WGS) entry which is preliminary data.</text>
</comment>
<dbReference type="PANTHER" id="PTHR44196">
    <property type="entry name" value="DEHYDROGENASE/REDUCTASE SDR FAMILY MEMBER 7B"/>
    <property type="match status" value="1"/>
</dbReference>
<dbReference type="InterPro" id="IPR002347">
    <property type="entry name" value="SDR_fam"/>
</dbReference>
<dbReference type="Pfam" id="PF00106">
    <property type="entry name" value="adh_short"/>
    <property type="match status" value="1"/>
</dbReference>
<protein>
    <submittedName>
        <fullName evidence="5">SDR family oxidoreductase</fullName>
    </submittedName>
</protein>
<evidence type="ECO:0000313" key="5">
    <source>
        <dbReference type="EMBL" id="GAA4303276.1"/>
    </source>
</evidence>
<organism evidence="5 6">
    <name type="scientific">Nibribacter koreensis</name>
    <dbReference type="NCBI Taxonomy" id="1084519"/>
    <lineage>
        <taxon>Bacteria</taxon>
        <taxon>Pseudomonadati</taxon>
        <taxon>Bacteroidota</taxon>
        <taxon>Cytophagia</taxon>
        <taxon>Cytophagales</taxon>
        <taxon>Hymenobacteraceae</taxon>
        <taxon>Nibribacter</taxon>
    </lineage>
</organism>
<dbReference type="InterPro" id="IPR036291">
    <property type="entry name" value="NAD(P)-bd_dom_sf"/>
</dbReference>
<evidence type="ECO:0000256" key="2">
    <source>
        <dbReference type="ARBA" id="ARBA00023002"/>
    </source>
</evidence>
<keyword evidence="2" id="KW-0560">Oxidoreductase</keyword>
<dbReference type="PRINTS" id="PR00081">
    <property type="entry name" value="GDHRDH"/>
</dbReference>
<dbReference type="Proteomes" id="UP001501844">
    <property type="component" value="Unassembled WGS sequence"/>
</dbReference>
<dbReference type="Gene3D" id="3.40.50.720">
    <property type="entry name" value="NAD(P)-binding Rossmann-like Domain"/>
    <property type="match status" value="1"/>
</dbReference>
<comment type="similarity">
    <text evidence="1 3">Belongs to the short-chain dehydrogenases/reductases (SDR) family.</text>
</comment>
<dbReference type="EMBL" id="BAABGX010000002">
    <property type="protein sequence ID" value="GAA4303276.1"/>
    <property type="molecule type" value="Genomic_DNA"/>
</dbReference>
<evidence type="ECO:0000313" key="6">
    <source>
        <dbReference type="Proteomes" id="UP001501844"/>
    </source>
</evidence>
<proteinExistence type="inferred from homology"/>
<evidence type="ECO:0000256" key="1">
    <source>
        <dbReference type="ARBA" id="ARBA00006484"/>
    </source>
</evidence>
<reference evidence="6" key="1">
    <citation type="journal article" date="2019" name="Int. J. Syst. Evol. Microbiol.">
        <title>The Global Catalogue of Microorganisms (GCM) 10K type strain sequencing project: providing services to taxonomists for standard genome sequencing and annotation.</title>
        <authorList>
            <consortium name="The Broad Institute Genomics Platform"/>
            <consortium name="The Broad Institute Genome Sequencing Center for Infectious Disease"/>
            <person name="Wu L."/>
            <person name="Ma J."/>
        </authorList>
    </citation>
    <scope>NUCLEOTIDE SEQUENCE [LARGE SCALE GENOMIC DNA]</scope>
    <source>
        <strain evidence="6">JCM 17917</strain>
    </source>
</reference>
<dbReference type="InterPro" id="IPR020904">
    <property type="entry name" value="Sc_DH/Rdtase_CS"/>
</dbReference>
<dbReference type="PRINTS" id="PR00080">
    <property type="entry name" value="SDRFAMILY"/>
</dbReference>
<dbReference type="InterPro" id="IPR057326">
    <property type="entry name" value="KR_dom"/>
</dbReference>
<keyword evidence="6" id="KW-1185">Reference proteome</keyword>
<dbReference type="SMART" id="SM00822">
    <property type="entry name" value="PKS_KR"/>
    <property type="match status" value="1"/>
</dbReference>
<dbReference type="CDD" id="cd05360">
    <property type="entry name" value="SDR_c3"/>
    <property type="match status" value="1"/>
</dbReference>
<evidence type="ECO:0000259" key="4">
    <source>
        <dbReference type="SMART" id="SM00822"/>
    </source>
</evidence>
<dbReference type="PROSITE" id="PS00061">
    <property type="entry name" value="ADH_SHORT"/>
    <property type="match status" value="1"/>
</dbReference>
<feature type="domain" description="Ketoreductase" evidence="4">
    <location>
        <begin position="11"/>
        <end position="150"/>
    </location>
</feature>
<dbReference type="PANTHER" id="PTHR44196:SF1">
    <property type="entry name" value="DEHYDROGENASE_REDUCTASE SDR FAMILY MEMBER 7B"/>
    <property type="match status" value="1"/>
</dbReference>
<name>A0ABP8FGF6_9BACT</name>
<accession>A0ABP8FGF6</accession>
<gene>
    <name evidence="5" type="ORF">GCM10023183_15770</name>
</gene>
<sequence>MGISLKPLKNQVIVITGASSGIGLATAKSAVKQGAKVVLAARNREALEQIEREIRNAGGEARHCVADVGRQEEVQWIVDVAMREFGGFDTWVNDAGVSIYGRLDEVTDEDNRRLFDTNFWGVVYGSLAAARHLRNKGGAIINVGSEVSDVSIPLQGMYAASKHAVKGFTDALRIELMEDEAPVSVTLIKPAGIDTPYPEHAKNYTNKAQTLPPPVYTPEEVANAILEAATHPHRDIMVGGGAKVMSALNKRFPGLMDWVSAKMMSEAQLEDGPVTNRNGSLHQPSTAGEVRGHHKGYVMKTSLYTRAKTNPVKAGVLALAAGAAVLALVNSNSKKNGVKPSNYKTDDLDDLSNLQNREFINTQDVQNTLR</sequence>
<dbReference type="RefSeq" id="WP_345164415.1">
    <property type="nucleotide sequence ID" value="NZ_BAABGX010000002.1"/>
</dbReference>
<evidence type="ECO:0000256" key="3">
    <source>
        <dbReference type="RuleBase" id="RU000363"/>
    </source>
</evidence>
<dbReference type="NCBIfam" id="NF005495">
    <property type="entry name" value="PRK07109.1"/>
    <property type="match status" value="1"/>
</dbReference>